<feature type="region of interest" description="Disordered" evidence="1">
    <location>
        <begin position="175"/>
        <end position="226"/>
    </location>
</feature>
<evidence type="ECO:0000313" key="2">
    <source>
        <dbReference type="Proteomes" id="UP000492821"/>
    </source>
</evidence>
<dbReference type="CDD" id="cd01040">
    <property type="entry name" value="Mb-like"/>
    <property type="match status" value="1"/>
</dbReference>
<dbReference type="InterPro" id="IPR009050">
    <property type="entry name" value="Globin-like_sf"/>
</dbReference>
<protein>
    <submittedName>
        <fullName evidence="3">GLOBIN domain-containing protein</fullName>
    </submittedName>
</protein>
<proteinExistence type="predicted"/>
<evidence type="ECO:0000256" key="1">
    <source>
        <dbReference type="SAM" id="MobiDB-lite"/>
    </source>
</evidence>
<dbReference type="Gene3D" id="1.10.490.10">
    <property type="entry name" value="Globins"/>
    <property type="match status" value="1"/>
</dbReference>
<dbReference type="SUPFAM" id="SSF46458">
    <property type="entry name" value="Globin-like"/>
    <property type="match status" value="1"/>
</dbReference>
<dbReference type="InterPro" id="IPR012292">
    <property type="entry name" value="Globin/Proto"/>
</dbReference>
<dbReference type="GO" id="GO:0019825">
    <property type="term" value="F:oxygen binding"/>
    <property type="evidence" value="ECO:0007669"/>
    <property type="project" value="InterPro"/>
</dbReference>
<dbReference type="GO" id="GO:0020037">
    <property type="term" value="F:heme binding"/>
    <property type="evidence" value="ECO:0007669"/>
    <property type="project" value="InterPro"/>
</dbReference>
<evidence type="ECO:0000313" key="3">
    <source>
        <dbReference type="WBParaSite" id="Pan_g24176.t1"/>
    </source>
</evidence>
<dbReference type="Proteomes" id="UP000492821">
    <property type="component" value="Unassembled WGS sequence"/>
</dbReference>
<reference evidence="3" key="2">
    <citation type="submission" date="2020-10" db="UniProtKB">
        <authorList>
            <consortium name="WormBaseParasite"/>
        </authorList>
    </citation>
    <scope>IDENTIFICATION</scope>
</reference>
<accession>A0A7E4ZXU0</accession>
<dbReference type="AlphaFoldDB" id="A0A7E4ZXU0"/>
<sequence>MLRKTYQKLHDPKEVIGQVFMEIVNDVAPELKKLFGVDRAPKVTMLKMPKFGGHVARMADFFEQTTSMLGFTENIVGAWQLVRKTGRLHCKVAFMEENQNQLEKNYFTIVTDYFIEQFVAYLTGEKAEPNPAPDEEKNRFGQTYTKQQISDVWRRFFTLIGNQFTEAFEIERQRSLSSQNKKTLAPHQHYKDEADKKKKIRERQSEVETVDYRQGGDLVEMPEDPF</sequence>
<organism evidence="2 3">
    <name type="scientific">Panagrellus redivivus</name>
    <name type="common">Microworm</name>
    <dbReference type="NCBI Taxonomy" id="6233"/>
    <lineage>
        <taxon>Eukaryota</taxon>
        <taxon>Metazoa</taxon>
        <taxon>Ecdysozoa</taxon>
        <taxon>Nematoda</taxon>
        <taxon>Chromadorea</taxon>
        <taxon>Rhabditida</taxon>
        <taxon>Tylenchina</taxon>
        <taxon>Panagrolaimomorpha</taxon>
        <taxon>Panagrolaimoidea</taxon>
        <taxon>Panagrolaimidae</taxon>
        <taxon>Panagrellus</taxon>
    </lineage>
</organism>
<dbReference type="WBParaSite" id="Pan_g24176.t1">
    <property type="protein sequence ID" value="Pan_g24176.t1"/>
    <property type="gene ID" value="Pan_g24176"/>
</dbReference>
<name>A0A7E4ZXU0_PANRE</name>
<dbReference type="InterPro" id="IPR044399">
    <property type="entry name" value="Mb-like_M"/>
</dbReference>
<feature type="compositionally biased region" description="Basic and acidic residues" evidence="1">
    <location>
        <begin position="189"/>
        <end position="206"/>
    </location>
</feature>
<keyword evidence="2" id="KW-1185">Reference proteome</keyword>
<reference evidence="2" key="1">
    <citation type="journal article" date="2013" name="Genetics">
        <title>The draft genome and transcriptome of Panagrellus redivivus are shaped by the harsh demands of a free-living lifestyle.</title>
        <authorList>
            <person name="Srinivasan J."/>
            <person name="Dillman A.R."/>
            <person name="Macchietto M.G."/>
            <person name="Heikkinen L."/>
            <person name="Lakso M."/>
            <person name="Fracchia K.M."/>
            <person name="Antoshechkin I."/>
            <person name="Mortazavi A."/>
            <person name="Wong G."/>
            <person name="Sternberg P.W."/>
        </authorList>
    </citation>
    <scope>NUCLEOTIDE SEQUENCE [LARGE SCALE GENOMIC DNA]</scope>
    <source>
        <strain evidence="2">MT8872</strain>
    </source>
</reference>